<keyword evidence="2" id="KW-1185">Reference proteome</keyword>
<protein>
    <submittedName>
        <fullName evidence="1">Uncharacterized protein</fullName>
    </submittedName>
</protein>
<evidence type="ECO:0000313" key="1">
    <source>
        <dbReference type="EMBL" id="RUT73308.1"/>
    </source>
</evidence>
<sequence length="89" mass="10611">MRNTIQIIIQSKIPKEFVFDTHSIIDYLIQYHSDIYLSSHQNGWTTEFYHSEISKLIASFEGSIIKRQGECWSRNIHFKFSQNACWLKL</sequence>
<proteinExistence type="predicted"/>
<name>A0A434AG04_9BACT</name>
<evidence type="ECO:0000313" key="2">
    <source>
        <dbReference type="Proteomes" id="UP000282985"/>
    </source>
</evidence>
<dbReference type="AlphaFoldDB" id="A0A434AG04"/>
<dbReference type="Proteomes" id="UP000282985">
    <property type="component" value="Unassembled WGS sequence"/>
</dbReference>
<comment type="caution">
    <text evidence="1">The sequence shown here is derived from an EMBL/GenBank/DDBJ whole genome shotgun (WGS) entry which is preliminary data.</text>
</comment>
<dbReference type="RefSeq" id="WP_127344619.1">
    <property type="nucleotide sequence ID" value="NZ_RJJX01000024.1"/>
</dbReference>
<dbReference type="EMBL" id="RJJX01000024">
    <property type="protein sequence ID" value="RUT73308.1"/>
    <property type="molecule type" value="Genomic_DNA"/>
</dbReference>
<accession>A0A434AG04</accession>
<dbReference type="OrthoDB" id="1494623at2"/>
<organism evidence="1 2">
    <name type="scientific">Ancylomarina longa</name>
    <dbReference type="NCBI Taxonomy" id="2487017"/>
    <lineage>
        <taxon>Bacteria</taxon>
        <taxon>Pseudomonadati</taxon>
        <taxon>Bacteroidota</taxon>
        <taxon>Bacteroidia</taxon>
        <taxon>Marinilabiliales</taxon>
        <taxon>Marinifilaceae</taxon>
        <taxon>Ancylomarina</taxon>
    </lineage>
</organism>
<reference evidence="1 2" key="1">
    <citation type="submission" date="2018-11" db="EMBL/GenBank/DDBJ databases">
        <title>Parancylomarina longa gen. nov., sp. nov., isolated from sediments of southern Okinawa.</title>
        <authorList>
            <person name="Fu T."/>
        </authorList>
    </citation>
    <scope>NUCLEOTIDE SEQUENCE [LARGE SCALE GENOMIC DNA]</scope>
    <source>
        <strain evidence="1 2">T3-2 S1-C</strain>
    </source>
</reference>
<gene>
    <name evidence="1" type="ORF">DLK05_14140</name>
</gene>